<name>A0ACC6QSX4_9ACTN</name>
<evidence type="ECO:0000313" key="1">
    <source>
        <dbReference type="EMBL" id="MEJ8661618.1"/>
    </source>
</evidence>
<accession>A0ACC6QSX4</accession>
<proteinExistence type="predicted"/>
<organism evidence="1 2">
    <name type="scientific">Streptomyces pratisoli</name>
    <dbReference type="NCBI Taxonomy" id="3139917"/>
    <lineage>
        <taxon>Bacteria</taxon>
        <taxon>Bacillati</taxon>
        <taxon>Actinomycetota</taxon>
        <taxon>Actinomycetes</taxon>
        <taxon>Kitasatosporales</taxon>
        <taxon>Streptomycetaceae</taxon>
        <taxon>Streptomyces</taxon>
    </lineage>
</organism>
<reference evidence="1" key="1">
    <citation type="submission" date="2024-03" db="EMBL/GenBank/DDBJ databases">
        <title>Novel Streptomyces species of biotechnological and ecological value are a feature of Machair soil.</title>
        <authorList>
            <person name="Prole J.R."/>
            <person name="Goodfellow M."/>
            <person name="Allenby N."/>
            <person name="Ward A.C."/>
        </authorList>
    </citation>
    <scope>NUCLEOTIDE SEQUENCE</scope>
    <source>
        <strain evidence="1">MS1.AVA.4</strain>
    </source>
</reference>
<dbReference type="EMBL" id="JBBKAI010000002">
    <property type="protein sequence ID" value="MEJ8661618.1"/>
    <property type="molecule type" value="Genomic_DNA"/>
</dbReference>
<evidence type="ECO:0000313" key="2">
    <source>
        <dbReference type="Proteomes" id="UP001375539"/>
    </source>
</evidence>
<protein>
    <submittedName>
        <fullName evidence="1">Glycosyltransferase</fullName>
    </submittedName>
</protein>
<gene>
    <name evidence="1" type="ORF">WKI58_34790</name>
</gene>
<keyword evidence="2" id="KW-1185">Reference proteome</keyword>
<dbReference type="Proteomes" id="UP001375539">
    <property type="component" value="Unassembled WGS sequence"/>
</dbReference>
<sequence>MSRFLFVVPPLVGHINPLVGVAAALTARGHQVAWAGVPGIVHRLAGPGARVHPSPATWSEGDWPSRPPDIRGPEALRFLWERFLVPLADAMAEGVRDAVGAFRPDVVVADQQALAGALVAERHGVRWATSATTSAEFADVLATMPKVAAWNEALVRELRLRVGDPVSTCDPRFSPHLVLAFTTKELAGTPARGGDRIRWVGPSLSDRPSPAGFPWDWLDPGRATVLVTLGTANTDAGARFLTESARALRARADRLQGVVVDPEGVLAADGTGDHRSDGNHGGDGGDIRGGTGHVDKDLLAVPEVPQLALLKQVDAVVCHAGHNTVCEALWHGVPLVVAPIRDDQPVIAAQVAEAGAGVRIRFGRADASRIGAAVDAVLCTPHHRAAARAIGGVFREAGGAAAAADHLERLARAERADRVSRTDRADRSVSRADRSVRPARVDRSERQAAHAHRPEPPAREENDV</sequence>
<comment type="caution">
    <text evidence="1">The sequence shown here is derived from an EMBL/GenBank/DDBJ whole genome shotgun (WGS) entry which is preliminary data.</text>
</comment>